<evidence type="ECO:0000259" key="1">
    <source>
        <dbReference type="PROSITE" id="PS51704"/>
    </source>
</evidence>
<reference evidence="2" key="1">
    <citation type="submission" date="2021-11" db="EMBL/GenBank/DDBJ databases">
        <title>Vibrio ZSDE26 sp. nov. and Vibrio ZSDZ34 sp. nov., isolated from coastal seawater in Qingdao.</title>
        <authorList>
            <person name="Zhang P."/>
        </authorList>
    </citation>
    <scope>NUCLEOTIDE SEQUENCE</scope>
    <source>
        <strain evidence="2">ZSDZ34</strain>
    </source>
</reference>
<dbReference type="InterPro" id="IPR030395">
    <property type="entry name" value="GP_PDE_dom"/>
</dbReference>
<name>A0A9X1W8Z1_9VIBR</name>
<organism evidence="2 3">
    <name type="scientific">Vibrio gelatinilyticus</name>
    <dbReference type="NCBI Taxonomy" id="2893468"/>
    <lineage>
        <taxon>Bacteria</taxon>
        <taxon>Pseudomonadati</taxon>
        <taxon>Pseudomonadota</taxon>
        <taxon>Gammaproteobacteria</taxon>
        <taxon>Vibrionales</taxon>
        <taxon>Vibrionaceae</taxon>
        <taxon>Vibrio</taxon>
    </lineage>
</organism>
<dbReference type="GO" id="GO:0008081">
    <property type="term" value="F:phosphoric diester hydrolase activity"/>
    <property type="evidence" value="ECO:0007669"/>
    <property type="project" value="InterPro"/>
</dbReference>
<dbReference type="AlphaFoldDB" id="A0A9X1W8Z1"/>
<accession>A0A9X1W8Z1</accession>
<dbReference type="EMBL" id="JAJNNZ010000004">
    <property type="protein sequence ID" value="MCJ2376462.1"/>
    <property type="molecule type" value="Genomic_DNA"/>
</dbReference>
<dbReference type="PANTHER" id="PTHR46211">
    <property type="entry name" value="GLYCEROPHOSPHORYL DIESTER PHOSPHODIESTERASE"/>
    <property type="match status" value="1"/>
</dbReference>
<dbReference type="InterPro" id="IPR017946">
    <property type="entry name" value="PLC-like_Pdiesterase_TIM-brl"/>
</dbReference>
<dbReference type="Gene3D" id="3.20.20.190">
    <property type="entry name" value="Phosphatidylinositol (PI) phosphodiesterase"/>
    <property type="match status" value="1"/>
</dbReference>
<evidence type="ECO:0000313" key="2">
    <source>
        <dbReference type="EMBL" id="MCJ2376462.1"/>
    </source>
</evidence>
<dbReference type="Proteomes" id="UP001139488">
    <property type="component" value="Unassembled WGS sequence"/>
</dbReference>
<dbReference type="Pfam" id="PF03009">
    <property type="entry name" value="GDPD"/>
    <property type="match status" value="1"/>
</dbReference>
<proteinExistence type="predicted"/>
<dbReference type="PANTHER" id="PTHR46211:SF1">
    <property type="entry name" value="GLYCEROPHOSPHODIESTER PHOSPHODIESTERASE, CYTOPLASMIC"/>
    <property type="match status" value="1"/>
</dbReference>
<protein>
    <submittedName>
        <fullName evidence="2">Glycerophosphoryl diester phosphodiesterase</fullName>
    </submittedName>
</protein>
<comment type="caution">
    <text evidence="2">The sequence shown here is derived from an EMBL/GenBank/DDBJ whole genome shotgun (WGS) entry which is preliminary data.</text>
</comment>
<dbReference type="RefSeq" id="WP_244356006.1">
    <property type="nucleotide sequence ID" value="NZ_JAJNNZ010000004.1"/>
</dbReference>
<gene>
    <name evidence="2" type="ORF">LNL84_06390</name>
</gene>
<feature type="domain" description="GP-PDE" evidence="1">
    <location>
        <begin position="3"/>
        <end position="238"/>
    </location>
</feature>
<dbReference type="GO" id="GO:0006629">
    <property type="term" value="P:lipid metabolic process"/>
    <property type="evidence" value="ECO:0007669"/>
    <property type="project" value="InterPro"/>
</dbReference>
<evidence type="ECO:0000313" key="3">
    <source>
        <dbReference type="Proteomes" id="UP001139488"/>
    </source>
</evidence>
<dbReference type="PROSITE" id="PS51704">
    <property type="entry name" value="GP_PDE"/>
    <property type="match status" value="1"/>
</dbReference>
<dbReference type="SUPFAM" id="SSF51695">
    <property type="entry name" value="PLC-like phosphodiesterases"/>
    <property type="match status" value="1"/>
</dbReference>
<keyword evidence="3" id="KW-1185">Reference proteome</keyword>
<sequence length="238" mass="26990">MNLQIVGHRGVAGHCPENTMSSFLKAKDIGLKWVELDVQPTKDGVLVVCHDHTVERCSNGKGRVDQLTLSELKLLDFGRWKGIEFKGERIITLTDLLDFALIADLSLNIEVKIDKYHNADFVADLLADALRQHPINKQKIILSSFSQEMTLALSKKSLDTKLGVLTSRVTRKTLRTIDKVNAFSCHANFRWLSARTIKALREKGVQIWCFTVNNPKSFKYLKDVDGIFTDYPEKFTAR</sequence>